<comment type="subcellular location">
    <subcellularLocation>
        <location evidence="7">Cytoplasm</location>
    </subcellularLocation>
</comment>
<evidence type="ECO:0000259" key="9">
    <source>
        <dbReference type="SMART" id="SM00650"/>
    </source>
</evidence>
<feature type="binding site" evidence="7 8">
    <location>
        <position position="54"/>
    </location>
    <ligand>
        <name>S-adenosyl-L-methionine</name>
        <dbReference type="ChEBI" id="CHEBI:59789"/>
    </ligand>
</feature>
<dbReference type="GO" id="GO:0005829">
    <property type="term" value="C:cytosol"/>
    <property type="evidence" value="ECO:0007669"/>
    <property type="project" value="TreeGrafter"/>
</dbReference>
<reference evidence="10 11" key="1">
    <citation type="submission" date="2018-07" db="EMBL/GenBank/DDBJ databases">
        <title>GABA Modulating Bacteria of the Human Gut Microbiota.</title>
        <authorList>
            <person name="Strandwitz P."/>
            <person name="Kim K.H."/>
            <person name="Terekhova D."/>
            <person name="Liu J.K."/>
            <person name="Sharma A."/>
            <person name="Levering J."/>
            <person name="Mcdonald D."/>
            <person name="Dietrich D."/>
            <person name="Ramadhar T.R."/>
            <person name="Lekbua A."/>
            <person name="Mroue N."/>
            <person name="Liston C."/>
            <person name="Stewart E.J."/>
            <person name="Dubin M.J."/>
            <person name="Zengler K."/>
            <person name="Knight R."/>
            <person name="Gilbert J.A."/>
            <person name="Clardy J."/>
            <person name="Lewis K."/>
        </authorList>
    </citation>
    <scope>NUCLEOTIDE SEQUENCE [LARGE SCALE GENOMIC DNA]</scope>
    <source>
        <strain evidence="10 11">KLE1738</strain>
    </source>
</reference>
<comment type="similarity">
    <text evidence="7">Belongs to the class I-like SAM-binding methyltransferase superfamily. rRNA adenine N(6)-methyltransferase family. RsmA subfamily.</text>
</comment>
<evidence type="ECO:0000256" key="7">
    <source>
        <dbReference type="HAMAP-Rule" id="MF_00607"/>
    </source>
</evidence>
<dbReference type="GO" id="GO:0003723">
    <property type="term" value="F:RNA binding"/>
    <property type="evidence" value="ECO:0007669"/>
    <property type="project" value="UniProtKB-UniRule"/>
</dbReference>
<keyword evidence="2 7" id="KW-0698">rRNA processing</keyword>
<dbReference type="InterPro" id="IPR020598">
    <property type="entry name" value="rRNA_Ade_methylase_Trfase_N"/>
</dbReference>
<keyword evidence="3 7" id="KW-0489">Methyltransferase</keyword>
<evidence type="ECO:0000256" key="2">
    <source>
        <dbReference type="ARBA" id="ARBA00022552"/>
    </source>
</evidence>
<feature type="binding site" evidence="7 8">
    <location>
        <position position="75"/>
    </location>
    <ligand>
        <name>S-adenosyl-L-methionine</name>
        <dbReference type="ChEBI" id="CHEBI:59789"/>
    </ligand>
</feature>
<dbReference type="InterPro" id="IPR029063">
    <property type="entry name" value="SAM-dependent_MTases_sf"/>
</dbReference>
<protein>
    <recommendedName>
        <fullName evidence="7">Ribosomal RNA small subunit methyltransferase A</fullName>
        <ecNumber evidence="7">2.1.1.182</ecNumber>
    </recommendedName>
    <alternativeName>
        <fullName evidence="7">16S rRNA (adenine(1518)-N(6)/adenine(1519)-N(6))-dimethyltransferase</fullName>
    </alternativeName>
    <alternativeName>
        <fullName evidence="7">16S rRNA dimethyladenosine transferase</fullName>
    </alternativeName>
    <alternativeName>
        <fullName evidence="7">16S rRNA dimethylase</fullName>
    </alternativeName>
    <alternativeName>
        <fullName evidence="7">S-adenosylmethionine-6-N', N'-adenosyl(rRNA) dimethyltransferase</fullName>
    </alternativeName>
</protein>
<dbReference type="Gene3D" id="3.40.50.150">
    <property type="entry name" value="Vaccinia Virus protein VP39"/>
    <property type="match status" value="1"/>
</dbReference>
<dbReference type="InterPro" id="IPR011530">
    <property type="entry name" value="rRNA_adenine_dimethylase"/>
</dbReference>
<dbReference type="InterPro" id="IPR023165">
    <property type="entry name" value="rRNA_Ade_diMease-like_C"/>
</dbReference>
<evidence type="ECO:0000256" key="4">
    <source>
        <dbReference type="ARBA" id="ARBA00022679"/>
    </source>
</evidence>
<feature type="binding site" evidence="7 8">
    <location>
        <position position="29"/>
    </location>
    <ligand>
        <name>S-adenosyl-L-methionine</name>
        <dbReference type="ChEBI" id="CHEBI:59789"/>
    </ligand>
</feature>
<evidence type="ECO:0000313" key="10">
    <source>
        <dbReference type="EMBL" id="RFT07095.1"/>
    </source>
</evidence>
<evidence type="ECO:0000256" key="6">
    <source>
        <dbReference type="ARBA" id="ARBA00022884"/>
    </source>
</evidence>
<name>A0A3E2B4Z7_9FIRM</name>
<feature type="binding site" evidence="7 8">
    <location>
        <position position="27"/>
    </location>
    <ligand>
        <name>S-adenosyl-L-methionine</name>
        <dbReference type="ChEBI" id="CHEBI:59789"/>
    </ligand>
</feature>
<evidence type="ECO:0000313" key="11">
    <source>
        <dbReference type="Proteomes" id="UP000260649"/>
    </source>
</evidence>
<dbReference type="GO" id="GO:0052908">
    <property type="term" value="F:16S rRNA (adenine(1518)-N(6)/adenine(1519)-N(6))-dimethyltransferase activity"/>
    <property type="evidence" value="ECO:0007669"/>
    <property type="project" value="UniProtKB-EC"/>
</dbReference>
<dbReference type="EC" id="2.1.1.182" evidence="7"/>
<keyword evidence="4 7" id="KW-0808">Transferase</keyword>
<gene>
    <name evidence="7" type="primary">rsmA</name>
    <name evidence="7" type="synonym">ksgA</name>
    <name evidence="10" type="ORF">DV520_03660</name>
</gene>
<dbReference type="PANTHER" id="PTHR11727">
    <property type="entry name" value="DIMETHYLADENOSINE TRANSFERASE"/>
    <property type="match status" value="1"/>
</dbReference>
<keyword evidence="6 7" id="KW-0694">RNA-binding</keyword>
<dbReference type="SMART" id="SM00650">
    <property type="entry name" value="rADc"/>
    <property type="match status" value="1"/>
</dbReference>
<keyword evidence="5 7" id="KW-0949">S-adenosyl-L-methionine</keyword>
<dbReference type="FunFam" id="3.40.50.150:FF:000023">
    <property type="entry name" value="Ribosomal RNA small subunit methyltransferase A"/>
    <property type="match status" value="1"/>
</dbReference>
<dbReference type="Proteomes" id="UP000260649">
    <property type="component" value="Unassembled WGS sequence"/>
</dbReference>
<proteinExistence type="inferred from homology"/>
<feature type="binding site" evidence="7 8">
    <location>
        <position position="124"/>
    </location>
    <ligand>
        <name>S-adenosyl-L-methionine</name>
        <dbReference type="ChEBI" id="CHEBI:59789"/>
    </ligand>
</feature>
<dbReference type="AlphaFoldDB" id="A0A3E2B4Z7"/>
<evidence type="ECO:0000256" key="8">
    <source>
        <dbReference type="PROSITE-ProRule" id="PRU01026"/>
    </source>
</evidence>
<feature type="domain" description="Ribosomal RNA adenine methylase transferase N-terminal" evidence="9">
    <location>
        <begin position="34"/>
        <end position="208"/>
    </location>
</feature>
<comment type="function">
    <text evidence="7">Specifically dimethylates two adjacent adenosines (A1518 and A1519) in the loop of a conserved hairpin near the 3'-end of 16S rRNA in the 30S particle. May play a critical role in biogenesis of 30S subunits.</text>
</comment>
<evidence type="ECO:0000256" key="5">
    <source>
        <dbReference type="ARBA" id="ARBA00022691"/>
    </source>
</evidence>
<dbReference type="SUPFAM" id="SSF53335">
    <property type="entry name" value="S-adenosyl-L-methionine-dependent methyltransferases"/>
    <property type="match status" value="1"/>
</dbReference>
<organism evidence="10 11">
    <name type="scientific">Evtepia gabavorous</name>
    <dbReference type="NCBI Taxonomy" id="2211183"/>
    <lineage>
        <taxon>Bacteria</taxon>
        <taxon>Bacillati</taxon>
        <taxon>Bacillota</taxon>
        <taxon>Clostridia</taxon>
        <taxon>Eubacteriales</taxon>
        <taxon>Evtepia</taxon>
    </lineage>
</organism>
<dbReference type="RefSeq" id="WP_021920734.1">
    <property type="nucleotide sequence ID" value="NZ_CAKXKJ010000001.1"/>
</dbReference>
<dbReference type="OrthoDB" id="9814755at2"/>
<sequence>MDLCNPKEIKALLGRHGFRFSKQMGQNFLIQEWVPRQTAEASGAAPGVGVLEIGPGIGPLTAQLARRGEKVVSVELDRTLLPILAETLSDYDNVEIVPGDILKTDIAALCRERMPGLPVVACANLPYNITTPVITALLQAQCFQAVTVMIQREVAQRICAQPGTPEYGAFTLLCQYYADCALLYDVPPSCFLPAPKVTSTVIRMTIREKPPAVVEDPDLFFQVVRAAFAQRRKTLVNCLYPLLEKSVEKQTLSGLLHACNLTETIRGERLTFADFAQLTGKLKEIRGS</sequence>
<comment type="catalytic activity">
    <reaction evidence="7">
        <text>adenosine(1518)/adenosine(1519) in 16S rRNA + 4 S-adenosyl-L-methionine = N(6)-dimethyladenosine(1518)/N(6)-dimethyladenosine(1519) in 16S rRNA + 4 S-adenosyl-L-homocysteine + 4 H(+)</text>
        <dbReference type="Rhea" id="RHEA:19609"/>
        <dbReference type="Rhea" id="RHEA-COMP:10232"/>
        <dbReference type="Rhea" id="RHEA-COMP:10233"/>
        <dbReference type="ChEBI" id="CHEBI:15378"/>
        <dbReference type="ChEBI" id="CHEBI:57856"/>
        <dbReference type="ChEBI" id="CHEBI:59789"/>
        <dbReference type="ChEBI" id="CHEBI:74411"/>
        <dbReference type="ChEBI" id="CHEBI:74493"/>
        <dbReference type="EC" id="2.1.1.182"/>
    </reaction>
</comment>
<dbReference type="InterPro" id="IPR020596">
    <property type="entry name" value="rRNA_Ade_Mease_Trfase_CS"/>
</dbReference>
<comment type="caution">
    <text evidence="10">The sequence shown here is derived from an EMBL/GenBank/DDBJ whole genome shotgun (WGS) entry which is preliminary data.</text>
</comment>
<dbReference type="InterPro" id="IPR001737">
    <property type="entry name" value="KsgA/Erm"/>
</dbReference>
<dbReference type="CDD" id="cd02440">
    <property type="entry name" value="AdoMet_MTases"/>
    <property type="match status" value="1"/>
</dbReference>
<dbReference type="GeneID" id="97994838"/>
<feature type="binding site" evidence="7 8">
    <location>
        <position position="100"/>
    </location>
    <ligand>
        <name>S-adenosyl-L-methionine</name>
        <dbReference type="ChEBI" id="CHEBI:59789"/>
    </ligand>
</feature>
<dbReference type="EMBL" id="QQRQ01000004">
    <property type="protein sequence ID" value="RFT07095.1"/>
    <property type="molecule type" value="Genomic_DNA"/>
</dbReference>
<dbReference type="PANTHER" id="PTHR11727:SF7">
    <property type="entry name" value="DIMETHYLADENOSINE TRANSFERASE-RELATED"/>
    <property type="match status" value="1"/>
</dbReference>
<keyword evidence="11" id="KW-1185">Reference proteome</keyword>
<dbReference type="HAMAP" id="MF_00607">
    <property type="entry name" value="16SrRNA_methyltr_A"/>
    <property type="match status" value="1"/>
</dbReference>
<evidence type="ECO:0000256" key="3">
    <source>
        <dbReference type="ARBA" id="ARBA00022603"/>
    </source>
</evidence>
<keyword evidence="1 7" id="KW-0963">Cytoplasm</keyword>
<dbReference type="Pfam" id="PF00398">
    <property type="entry name" value="RrnaAD"/>
    <property type="match status" value="1"/>
</dbReference>
<dbReference type="PROSITE" id="PS51689">
    <property type="entry name" value="SAM_RNA_A_N6_MT"/>
    <property type="match status" value="1"/>
</dbReference>
<dbReference type="PROSITE" id="PS01131">
    <property type="entry name" value="RRNA_A_DIMETH"/>
    <property type="match status" value="1"/>
</dbReference>
<dbReference type="NCBIfam" id="TIGR00755">
    <property type="entry name" value="ksgA"/>
    <property type="match status" value="1"/>
</dbReference>
<dbReference type="Gene3D" id="1.10.8.100">
    <property type="entry name" value="Ribosomal RNA adenine dimethylase-like, domain 2"/>
    <property type="match status" value="1"/>
</dbReference>
<evidence type="ECO:0000256" key="1">
    <source>
        <dbReference type="ARBA" id="ARBA00022490"/>
    </source>
</evidence>
<accession>A0A3E2B4Z7</accession>